<protein>
    <recommendedName>
        <fullName evidence="4">DUF4260 domain-containing protein</fullName>
    </recommendedName>
</protein>
<reference evidence="2 3" key="1">
    <citation type="journal article" date="2014" name="Nature">
        <title>Sequential evolution of bacterial morphology by co-option of a developmental regulator.</title>
        <authorList>
            <person name="Jiang C."/>
            <person name="Brown P.J."/>
            <person name="Ducret A."/>
            <person name="Brun Y.V."/>
        </authorList>
    </citation>
    <scope>NUCLEOTIDE SEQUENCE [LARGE SCALE GENOMIC DNA]</scope>
    <source>
        <strain evidence="2 3">DSM 16100</strain>
    </source>
</reference>
<evidence type="ECO:0000256" key="1">
    <source>
        <dbReference type="SAM" id="Phobius"/>
    </source>
</evidence>
<feature type="transmembrane region" description="Helical" evidence="1">
    <location>
        <begin position="35"/>
        <end position="55"/>
    </location>
</feature>
<dbReference type="eggNOG" id="ENOG5032SZF">
    <property type="taxonomic scope" value="Bacteria"/>
</dbReference>
<keyword evidence="3" id="KW-1185">Reference proteome</keyword>
<evidence type="ECO:0000313" key="3">
    <source>
        <dbReference type="Proteomes" id="UP000017837"/>
    </source>
</evidence>
<accession>V4Q4P1</accession>
<dbReference type="InterPro" id="IPR025356">
    <property type="entry name" value="DUF4260"/>
</dbReference>
<dbReference type="RefSeq" id="WP_018081157.1">
    <property type="nucleotide sequence ID" value="NZ_AQWM01000004.1"/>
</dbReference>
<dbReference type="Pfam" id="PF14079">
    <property type="entry name" value="DUF4260"/>
    <property type="match status" value="1"/>
</dbReference>
<dbReference type="PATRIC" id="fig|1121022.4.peg.118"/>
<sequence length="132" mass="14088">MPGFVSGPPKTILRLEGLAVLALSTFAYTRYGAGWSVFALGFLVPDLSMLGYVFGKKSGAHIYNIGHSYLIPVGLLAYGVITETPLATSAALIWTAHIGLDRLLGYGLKYTQGFGLTHLGLKGKAAKKEHYA</sequence>
<dbReference type="STRING" id="1121022.GCA_000376105_01489"/>
<comment type="caution">
    <text evidence="2">The sequence shown here is derived from an EMBL/GenBank/DDBJ whole genome shotgun (WGS) entry which is preliminary data.</text>
</comment>
<organism evidence="2 3">
    <name type="scientific">Asticcacaulis benevestitus DSM 16100 = ATCC BAA-896</name>
    <dbReference type="NCBI Taxonomy" id="1121022"/>
    <lineage>
        <taxon>Bacteria</taxon>
        <taxon>Pseudomonadati</taxon>
        <taxon>Pseudomonadota</taxon>
        <taxon>Alphaproteobacteria</taxon>
        <taxon>Caulobacterales</taxon>
        <taxon>Caulobacteraceae</taxon>
        <taxon>Asticcacaulis</taxon>
    </lineage>
</organism>
<evidence type="ECO:0000313" key="2">
    <source>
        <dbReference type="EMBL" id="ESQ94624.1"/>
    </source>
</evidence>
<keyword evidence="1" id="KW-1133">Transmembrane helix</keyword>
<name>V4Q4P1_9CAUL</name>
<dbReference type="EMBL" id="AWGB01000001">
    <property type="protein sequence ID" value="ESQ94624.1"/>
    <property type="molecule type" value="Genomic_DNA"/>
</dbReference>
<keyword evidence="1" id="KW-0472">Membrane</keyword>
<keyword evidence="1" id="KW-0812">Transmembrane</keyword>
<proteinExistence type="predicted"/>
<feature type="transmembrane region" description="Helical" evidence="1">
    <location>
        <begin position="62"/>
        <end position="81"/>
    </location>
</feature>
<gene>
    <name evidence="2" type="ORF">ABENE_00595</name>
</gene>
<dbReference type="AlphaFoldDB" id="V4Q4P1"/>
<dbReference type="Proteomes" id="UP000017837">
    <property type="component" value="Unassembled WGS sequence"/>
</dbReference>
<evidence type="ECO:0008006" key="4">
    <source>
        <dbReference type="Google" id="ProtNLM"/>
    </source>
</evidence>